<dbReference type="InterPro" id="IPR014748">
    <property type="entry name" value="Enoyl-CoA_hydra_C"/>
</dbReference>
<evidence type="ECO:0000313" key="5">
    <source>
        <dbReference type="Proteomes" id="UP000184052"/>
    </source>
</evidence>
<evidence type="ECO:0000313" key="4">
    <source>
        <dbReference type="EMBL" id="SHJ39835.1"/>
    </source>
</evidence>
<keyword evidence="5" id="KW-1185">Reference proteome</keyword>
<dbReference type="SUPFAM" id="SSF52096">
    <property type="entry name" value="ClpP/crotonase"/>
    <property type="match status" value="1"/>
</dbReference>
<dbReference type="GO" id="GO:0006635">
    <property type="term" value="P:fatty acid beta-oxidation"/>
    <property type="evidence" value="ECO:0007669"/>
    <property type="project" value="TreeGrafter"/>
</dbReference>
<dbReference type="AlphaFoldDB" id="A0A1M6IZF0"/>
<dbReference type="PROSITE" id="PS00166">
    <property type="entry name" value="ENOYL_COA_HYDRATASE"/>
    <property type="match status" value="1"/>
</dbReference>
<dbReference type="GO" id="GO:0016836">
    <property type="term" value="F:hydro-lyase activity"/>
    <property type="evidence" value="ECO:0007669"/>
    <property type="project" value="UniProtKB-ARBA"/>
</dbReference>
<comment type="similarity">
    <text evidence="1 3">Belongs to the enoyl-CoA hydratase/isomerase family.</text>
</comment>
<keyword evidence="2" id="KW-0456">Lyase</keyword>
<name>A0A1M6IZF0_9FIRM</name>
<dbReference type="Proteomes" id="UP000184052">
    <property type="component" value="Unassembled WGS sequence"/>
</dbReference>
<dbReference type="InterPro" id="IPR018376">
    <property type="entry name" value="Enoyl-CoA_hyd/isom_CS"/>
</dbReference>
<proteinExistence type="inferred from homology"/>
<dbReference type="CDD" id="cd06558">
    <property type="entry name" value="crotonase-like"/>
    <property type="match status" value="1"/>
</dbReference>
<protein>
    <submittedName>
        <fullName evidence="4">Enoyl-CoA hydratase</fullName>
    </submittedName>
</protein>
<dbReference type="Pfam" id="PF00378">
    <property type="entry name" value="ECH_1"/>
    <property type="match status" value="1"/>
</dbReference>
<dbReference type="PANTHER" id="PTHR11941">
    <property type="entry name" value="ENOYL-COA HYDRATASE-RELATED"/>
    <property type="match status" value="1"/>
</dbReference>
<dbReference type="FunFam" id="3.90.226.10:FF:000009">
    <property type="entry name" value="Carnitinyl-CoA dehydratase"/>
    <property type="match status" value="1"/>
</dbReference>
<evidence type="ECO:0000256" key="1">
    <source>
        <dbReference type="ARBA" id="ARBA00005254"/>
    </source>
</evidence>
<accession>A0A1M6IZF0</accession>
<dbReference type="FunFam" id="1.10.12.10:FF:000001">
    <property type="entry name" value="Probable enoyl-CoA hydratase, mitochondrial"/>
    <property type="match status" value="1"/>
</dbReference>
<dbReference type="RefSeq" id="WP_073049883.1">
    <property type="nucleotide sequence ID" value="NZ_FQZL01000019.1"/>
</dbReference>
<dbReference type="EMBL" id="FQZL01000019">
    <property type="protein sequence ID" value="SHJ39835.1"/>
    <property type="molecule type" value="Genomic_DNA"/>
</dbReference>
<dbReference type="STRING" id="1121476.SAMN02745751_02467"/>
<dbReference type="Gene3D" id="1.10.12.10">
    <property type="entry name" value="Lyase 2-enoyl-coa Hydratase, Chain A, domain 2"/>
    <property type="match status" value="1"/>
</dbReference>
<dbReference type="OrthoDB" id="9775794at2"/>
<reference evidence="4 5" key="1">
    <citation type="submission" date="2016-11" db="EMBL/GenBank/DDBJ databases">
        <authorList>
            <person name="Jaros S."/>
            <person name="Januszkiewicz K."/>
            <person name="Wedrychowicz H."/>
        </authorList>
    </citation>
    <scope>NUCLEOTIDE SEQUENCE [LARGE SCALE GENOMIC DNA]</scope>
    <source>
        <strain evidence="4 5">DSM 17477</strain>
    </source>
</reference>
<evidence type="ECO:0000256" key="2">
    <source>
        <dbReference type="ARBA" id="ARBA00023239"/>
    </source>
</evidence>
<dbReference type="Gene3D" id="3.90.226.10">
    <property type="entry name" value="2-enoyl-CoA Hydratase, Chain A, domain 1"/>
    <property type="match status" value="1"/>
</dbReference>
<dbReference type="InterPro" id="IPR029045">
    <property type="entry name" value="ClpP/crotonase-like_dom_sf"/>
</dbReference>
<evidence type="ECO:0000256" key="3">
    <source>
        <dbReference type="RuleBase" id="RU003707"/>
    </source>
</evidence>
<sequence length="259" mass="28000">MNYENIIFEVENGVATVTMNRPKALNSLNIEILQELSHAVKEVAANDEIMGLVITGAGKAFVAGADIVQMKEYNGEQARNYATFGQNVFNEIETLEKPVIAAVNGYALGGGNELCMACDIRIASEKAVFGQPEVNLGILPFFGGTQRLGRLVGAGRAKELVFTAAYIKADEAYRIGLANKVVEPDALMDATKEMMATILTKSPIGVKYGKVAVNKGLDMDLKNALELETSFAGLCFSTEDQKEGMNAFVEKRAAEFKNK</sequence>
<dbReference type="PANTHER" id="PTHR11941:SF54">
    <property type="entry name" value="ENOYL-COA HYDRATASE, MITOCHONDRIAL"/>
    <property type="match status" value="1"/>
</dbReference>
<gene>
    <name evidence="4" type="ORF">SAMN02745751_02467</name>
</gene>
<dbReference type="InterPro" id="IPR001753">
    <property type="entry name" value="Enoyl-CoA_hydra/iso"/>
</dbReference>
<organism evidence="4 5">
    <name type="scientific">Dethiosulfatibacter aminovorans DSM 17477</name>
    <dbReference type="NCBI Taxonomy" id="1121476"/>
    <lineage>
        <taxon>Bacteria</taxon>
        <taxon>Bacillati</taxon>
        <taxon>Bacillota</taxon>
        <taxon>Tissierellia</taxon>
        <taxon>Dethiosulfatibacter</taxon>
    </lineage>
</organism>